<feature type="transmembrane region" description="Helical" evidence="1">
    <location>
        <begin position="65"/>
        <end position="92"/>
    </location>
</feature>
<sequence>MTSSPLGYPEPYHAGGWQEAPPPAPVDGVAVAALVTGVLSLGPVPLALGIAGMSRTRRSGRRGRGLAVAGLVLGALQTVALVVGGAVLWTAWSQSRPLPADVSAARDAYVGQVVVGNCLATLPDDGDVSLVRVVPCDDAHVARVTSEYRFAERAVWTGQRDADDLVARSCVLTPDEVDAGARTVTWSPTQESWGRGDRTGLCLVITAGD</sequence>
<protein>
    <recommendedName>
        <fullName evidence="2">DUF4190 domain-containing protein</fullName>
    </recommendedName>
</protein>
<dbReference type="AlphaFoldDB" id="F8A443"/>
<dbReference type="KEGG" id="cga:Celgi_0283"/>
<gene>
    <name evidence="3" type="ordered locus">Celgi_0283</name>
</gene>
<dbReference type="Proteomes" id="UP000000485">
    <property type="component" value="Chromosome"/>
</dbReference>
<dbReference type="STRING" id="593907.Celgi_0283"/>
<dbReference type="InterPro" id="IPR025241">
    <property type="entry name" value="DUF4190"/>
</dbReference>
<keyword evidence="1" id="KW-1133">Transmembrane helix</keyword>
<proteinExistence type="predicted"/>
<evidence type="ECO:0000259" key="2">
    <source>
        <dbReference type="Pfam" id="PF13828"/>
    </source>
</evidence>
<organism evidence="3 4">
    <name type="scientific">Cellulomonas gilvus (strain ATCC 13127 / NRRL B-14078)</name>
    <name type="common">Cellvibrio gilvus</name>
    <dbReference type="NCBI Taxonomy" id="593907"/>
    <lineage>
        <taxon>Bacteria</taxon>
        <taxon>Bacillati</taxon>
        <taxon>Actinomycetota</taxon>
        <taxon>Actinomycetes</taxon>
        <taxon>Micrococcales</taxon>
        <taxon>Cellulomonadaceae</taxon>
        <taxon>Cellulomonas</taxon>
    </lineage>
</organism>
<keyword evidence="1" id="KW-0472">Membrane</keyword>
<dbReference type="Pfam" id="PF13828">
    <property type="entry name" value="DUF4190"/>
    <property type="match status" value="1"/>
</dbReference>
<name>F8A443_CELGA</name>
<keyword evidence="4" id="KW-1185">Reference proteome</keyword>
<dbReference type="OrthoDB" id="3628931at2"/>
<dbReference type="EMBL" id="CP002665">
    <property type="protein sequence ID" value="AEI10806.1"/>
    <property type="molecule type" value="Genomic_DNA"/>
</dbReference>
<evidence type="ECO:0000313" key="4">
    <source>
        <dbReference type="Proteomes" id="UP000000485"/>
    </source>
</evidence>
<dbReference type="HOGENOM" id="CLU_070743_0_0_11"/>
<reference evidence="4" key="1">
    <citation type="submission" date="2011-04" db="EMBL/GenBank/DDBJ databases">
        <title>Complete sequence of Cellvibrio gilvus ATCC 13127.</title>
        <authorList>
            <person name="Lucas S."/>
            <person name="Han J."/>
            <person name="Lapidus A."/>
            <person name="Cheng J.-F."/>
            <person name="Goodwin L."/>
            <person name="Pitluck S."/>
            <person name="Peters L."/>
            <person name="Munk A."/>
            <person name="Detter J.C."/>
            <person name="Han C."/>
            <person name="Tapia R."/>
            <person name="Land M."/>
            <person name="Hauser L."/>
            <person name="Kyrpides N."/>
            <person name="Ivanova N."/>
            <person name="Ovchinnikova G."/>
            <person name="Pagani I."/>
            <person name="Mead D."/>
            <person name="Brumm P."/>
            <person name="Woyke T."/>
        </authorList>
    </citation>
    <scope>NUCLEOTIDE SEQUENCE [LARGE SCALE GENOMIC DNA]</scope>
    <source>
        <strain evidence="4">ATCC 13127 / NRRL B-14078</strain>
    </source>
</reference>
<accession>F8A443</accession>
<evidence type="ECO:0000313" key="3">
    <source>
        <dbReference type="EMBL" id="AEI10806.1"/>
    </source>
</evidence>
<dbReference type="RefSeq" id="WP_013882331.1">
    <property type="nucleotide sequence ID" value="NC_015671.1"/>
</dbReference>
<keyword evidence="1" id="KW-0812">Transmembrane</keyword>
<feature type="domain" description="DUF4190" evidence="2">
    <location>
        <begin position="30"/>
        <end position="83"/>
    </location>
</feature>
<feature type="transmembrane region" description="Helical" evidence="1">
    <location>
        <begin position="29"/>
        <end position="53"/>
    </location>
</feature>
<dbReference type="eggNOG" id="ENOG50330P0">
    <property type="taxonomic scope" value="Bacteria"/>
</dbReference>
<evidence type="ECO:0000256" key="1">
    <source>
        <dbReference type="SAM" id="Phobius"/>
    </source>
</evidence>